<feature type="transmembrane region" description="Helical" evidence="7">
    <location>
        <begin position="374"/>
        <end position="391"/>
    </location>
</feature>
<feature type="transmembrane region" description="Helical" evidence="7">
    <location>
        <begin position="214"/>
        <end position="232"/>
    </location>
</feature>
<dbReference type="SUPFAM" id="SSF103473">
    <property type="entry name" value="MFS general substrate transporter"/>
    <property type="match status" value="1"/>
</dbReference>
<feature type="transmembrane region" description="Helical" evidence="7">
    <location>
        <begin position="252"/>
        <end position="272"/>
    </location>
</feature>
<proteinExistence type="predicted"/>
<dbReference type="Pfam" id="PF07690">
    <property type="entry name" value="MFS_1"/>
    <property type="match status" value="2"/>
</dbReference>
<feature type="transmembrane region" description="Helical" evidence="7">
    <location>
        <begin position="80"/>
        <end position="105"/>
    </location>
</feature>
<accession>A0ABW4BWE7</accession>
<feature type="transmembrane region" description="Helical" evidence="7">
    <location>
        <begin position="46"/>
        <end position="68"/>
    </location>
</feature>
<dbReference type="InterPro" id="IPR020846">
    <property type="entry name" value="MFS_dom"/>
</dbReference>
<keyword evidence="3" id="KW-1003">Cell membrane</keyword>
<evidence type="ECO:0000256" key="1">
    <source>
        <dbReference type="ARBA" id="ARBA00004651"/>
    </source>
</evidence>
<dbReference type="InterPro" id="IPR036259">
    <property type="entry name" value="MFS_trans_sf"/>
</dbReference>
<dbReference type="RefSeq" id="WP_125676444.1">
    <property type="nucleotide sequence ID" value="NZ_JBHTOI010000046.1"/>
</dbReference>
<feature type="transmembrane region" description="Helical" evidence="7">
    <location>
        <begin position="313"/>
        <end position="330"/>
    </location>
</feature>
<organism evidence="9 10">
    <name type="scientific">Companilactobacillus keshanensis</name>
    <dbReference type="NCBI Taxonomy" id="2486003"/>
    <lineage>
        <taxon>Bacteria</taxon>
        <taxon>Bacillati</taxon>
        <taxon>Bacillota</taxon>
        <taxon>Bacilli</taxon>
        <taxon>Lactobacillales</taxon>
        <taxon>Lactobacillaceae</taxon>
        <taxon>Companilactobacillus</taxon>
    </lineage>
</organism>
<keyword evidence="6 7" id="KW-0472">Membrane</keyword>
<keyword evidence="10" id="KW-1185">Reference proteome</keyword>
<dbReference type="InterPro" id="IPR001958">
    <property type="entry name" value="Tet-R_TetA/multi-R_MdtG-like"/>
</dbReference>
<gene>
    <name evidence="9" type="ORF">ACFQ42_08985</name>
</gene>
<evidence type="ECO:0000256" key="2">
    <source>
        <dbReference type="ARBA" id="ARBA00022448"/>
    </source>
</evidence>
<name>A0ABW4BWE7_9LACO</name>
<dbReference type="PROSITE" id="PS50850">
    <property type="entry name" value="MFS"/>
    <property type="match status" value="1"/>
</dbReference>
<comment type="caution">
    <text evidence="9">The sequence shown here is derived from an EMBL/GenBank/DDBJ whole genome shotgun (WGS) entry which is preliminary data.</text>
</comment>
<sequence length="405" mass="44138">MNDKVWHRNLIILWFGAFMSEGAISLIVPIMPLFLKTLGNYSNKEINLLTGMIFSITFLIKAIISPLWGKISDQKGHKPMLLKAAGGLTFCCLLISIAPNIWIIFLARAIQGVFSGYINNSESMIAAQVPDNKNGFALGTLATGDTAGLLCGPIIGGILATGFGFRGTFIIAGLLMGLVFLLSLILVKENFQPLPKKQVVGILETMREQEFPKIIIIIFIITMIIQATNNAVNPIISLYLADILHNPSNLTLISGIISSIPGIATIMSATYFGHLGDRYGQTKLLSAALILGILTYIPQIFITNIWVFSFLRFLTGFSIAALLPAAQAILTLETDHKSLGRIFSYNQTFQAMGNVLGMTLSSIVSAYLGYSQMFLLVVILEIIGLTLVPMTKRHSSNIFSNKTSL</sequence>
<evidence type="ECO:0000256" key="3">
    <source>
        <dbReference type="ARBA" id="ARBA00022475"/>
    </source>
</evidence>
<keyword evidence="4 7" id="KW-0812">Transmembrane</keyword>
<feature type="transmembrane region" description="Helical" evidence="7">
    <location>
        <begin position="351"/>
        <end position="368"/>
    </location>
</feature>
<dbReference type="InterPro" id="IPR011701">
    <property type="entry name" value="MFS"/>
</dbReference>
<reference evidence="10" key="1">
    <citation type="journal article" date="2019" name="Int. J. Syst. Evol. Microbiol.">
        <title>The Global Catalogue of Microorganisms (GCM) 10K type strain sequencing project: providing services to taxonomists for standard genome sequencing and annotation.</title>
        <authorList>
            <consortium name="The Broad Institute Genomics Platform"/>
            <consortium name="The Broad Institute Genome Sequencing Center for Infectious Disease"/>
            <person name="Wu L."/>
            <person name="Ma J."/>
        </authorList>
    </citation>
    <scope>NUCLEOTIDE SEQUENCE [LARGE SCALE GENOMIC DNA]</scope>
    <source>
        <strain evidence="10">CCM 8936</strain>
    </source>
</reference>
<evidence type="ECO:0000256" key="4">
    <source>
        <dbReference type="ARBA" id="ARBA00022692"/>
    </source>
</evidence>
<keyword evidence="5 7" id="KW-1133">Transmembrane helix</keyword>
<dbReference type="PANTHER" id="PTHR43414">
    <property type="entry name" value="MULTIDRUG RESISTANCE PROTEIN MDTG"/>
    <property type="match status" value="1"/>
</dbReference>
<feature type="domain" description="Major facilitator superfamily (MFS) profile" evidence="8">
    <location>
        <begin position="9"/>
        <end position="396"/>
    </location>
</feature>
<feature type="transmembrane region" description="Helical" evidence="7">
    <location>
        <begin position="12"/>
        <end position="34"/>
    </location>
</feature>
<feature type="transmembrane region" description="Helical" evidence="7">
    <location>
        <begin position="284"/>
        <end position="307"/>
    </location>
</feature>
<keyword evidence="2" id="KW-0813">Transport</keyword>
<dbReference type="Proteomes" id="UP001597251">
    <property type="component" value="Unassembled WGS sequence"/>
</dbReference>
<evidence type="ECO:0000256" key="5">
    <source>
        <dbReference type="ARBA" id="ARBA00022989"/>
    </source>
</evidence>
<evidence type="ECO:0000259" key="8">
    <source>
        <dbReference type="PROSITE" id="PS50850"/>
    </source>
</evidence>
<feature type="transmembrane region" description="Helical" evidence="7">
    <location>
        <begin position="169"/>
        <end position="187"/>
    </location>
</feature>
<dbReference type="PANTHER" id="PTHR43414:SF6">
    <property type="entry name" value="MULTIDRUG RESISTANCE PROTEIN MDTG"/>
    <property type="match status" value="1"/>
</dbReference>
<evidence type="ECO:0000313" key="10">
    <source>
        <dbReference type="Proteomes" id="UP001597251"/>
    </source>
</evidence>
<dbReference type="PRINTS" id="PR01035">
    <property type="entry name" value="TCRTETA"/>
</dbReference>
<evidence type="ECO:0000256" key="7">
    <source>
        <dbReference type="SAM" id="Phobius"/>
    </source>
</evidence>
<comment type="subcellular location">
    <subcellularLocation>
        <location evidence="1">Cell membrane</location>
        <topology evidence="1">Multi-pass membrane protein</topology>
    </subcellularLocation>
</comment>
<evidence type="ECO:0000256" key="6">
    <source>
        <dbReference type="ARBA" id="ARBA00023136"/>
    </source>
</evidence>
<protein>
    <submittedName>
        <fullName evidence="9">MFS transporter</fullName>
    </submittedName>
</protein>
<dbReference type="EMBL" id="JBHTOI010000046">
    <property type="protein sequence ID" value="MFD1418877.1"/>
    <property type="molecule type" value="Genomic_DNA"/>
</dbReference>
<evidence type="ECO:0000313" key="9">
    <source>
        <dbReference type="EMBL" id="MFD1418877.1"/>
    </source>
</evidence>
<dbReference type="Gene3D" id="1.20.1250.20">
    <property type="entry name" value="MFS general substrate transporter like domains"/>
    <property type="match status" value="2"/>
</dbReference>